<dbReference type="AlphaFoldDB" id="A0A5J4UZ00"/>
<dbReference type="EMBL" id="SNRW01011098">
    <property type="protein sequence ID" value="KAA6375628.1"/>
    <property type="molecule type" value="Genomic_DNA"/>
</dbReference>
<name>A0A5J4UZ00_9EUKA</name>
<organism evidence="1 2">
    <name type="scientific">Streblomastix strix</name>
    <dbReference type="NCBI Taxonomy" id="222440"/>
    <lineage>
        <taxon>Eukaryota</taxon>
        <taxon>Metamonada</taxon>
        <taxon>Preaxostyla</taxon>
        <taxon>Oxymonadida</taxon>
        <taxon>Streblomastigidae</taxon>
        <taxon>Streblomastix</taxon>
    </lineage>
</organism>
<gene>
    <name evidence="1" type="ORF">EZS28_028843</name>
</gene>
<evidence type="ECO:0000313" key="2">
    <source>
        <dbReference type="Proteomes" id="UP000324800"/>
    </source>
</evidence>
<evidence type="ECO:0000313" key="1">
    <source>
        <dbReference type="EMBL" id="KAA6375628.1"/>
    </source>
</evidence>
<feature type="non-terminal residue" evidence="1">
    <location>
        <position position="108"/>
    </location>
</feature>
<comment type="caution">
    <text evidence="1">The sequence shown here is derived from an EMBL/GenBank/DDBJ whole genome shotgun (WGS) entry which is preliminary data.</text>
</comment>
<sequence length="108" mass="12100">MVEQSEKDIKYQQIINERIDQIIADKTKDNVDSDQTEISIVHLTNENDGLGKNVYGTQFMAAVTREANSQINLTKISEYAQYHNIFRSDGLGGNGFGTQLKATTTDNE</sequence>
<dbReference type="Proteomes" id="UP000324800">
    <property type="component" value="Unassembled WGS sequence"/>
</dbReference>
<accession>A0A5J4UZ00</accession>
<reference evidence="1 2" key="1">
    <citation type="submission" date="2019-03" db="EMBL/GenBank/DDBJ databases">
        <title>Single cell metagenomics reveals metabolic interactions within the superorganism composed of flagellate Streblomastix strix and complex community of Bacteroidetes bacteria on its surface.</title>
        <authorList>
            <person name="Treitli S.C."/>
            <person name="Kolisko M."/>
            <person name="Husnik F."/>
            <person name="Keeling P."/>
            <person name="Hampl V."/>
        </authorList>
    </citation>
    <scope>NUCLEOTIDE SEQUENCE [LARGE SCALE GENOMIC DNA]</scope>
    <source>
        <strain evidence="1">ST1C</strain>
    </source>
</reference>
<protein>
    <submittedName>
        <fullName evidence="1">Uncharacterized protein</fullName>
    </submittedName>
</protein>
<proteinExistence type="predicted"/>